<keyword evidence="3" id="KW-1185">Reference proteome</keyword>
<organism evidence="2 3">
    <name type="scientific">Canicola haemoglobinophilus</name>
    <dbReference type="NCBI Taxonomy" id="733"/>
    <lineage>
        <taxon>Bacteria</taxon>
        <taxon>Pseudomonadati</taxon>
        <taxon>Pseudomonadota</taxon>
        <taxon>Gammaproteobacteria</taxon>
        <taxon>Pasteurellales</taxon>
        <taxon>Pasteurellaceae</taxon>
        <taxon>Canicola</taxon>
    </lineage>
</organism>
<feature type="compositionally biased region" description="Polar residues" evidence="1">
    <location>
        <begin position="39"/>
        <end position="50"/>
    </location>
</feature>
<dbReference type="STRING" id="733.B0186_07790"/>
<evidence type="ECO:0000313" key="2">
    <source>
        <dbReference type="EMBL" id="STO59704.1"/>
    </source>
</evidence>
<dbReference type="EMBL" id="UGHF01000001">
    <property type="protein sequence ID" value="STO59704.1"/>
    <property type="molecule type" value="Genomic_DNA"/>
</dbReference>
<name>A0A1V4B0B6_9PAST</name>
<evidence type="ECO:0008006" key="4">
    <source>
        <dbReference type="Google" id="ProtNLM"/>
    </source>
</evidence>
<dbReference type="InterPro" id="IPR025449">
    <property type="entry name" value="JetB"/>
</dbReference>
<dbReference type="AlphaFoldDB" id="A0A1V4B0B6"/>
<evidence type="ECO:0000256" key="1">
    <source>
        <dbReference type="SAM" id="MobiDB-lite"/>
    </source>
</evidence>
<reference evidence="2 3" key="1">
    <citation type="submission" date="2018-06" db="EMBL/GenBank/DDBJ databases">
        <authorList>
            <consortium name="Pathogen Informatics"/>
            <person name="Doyle S."/>
        </authorList>
    </citation>
    <scope>NUCLEOTIDE SEQUENCE [LARGE SCALE GENOMIC DNA]</scope>
    <source>
        <strain evidence="2 3">NCTC1659</strain>
    </source>
</reference>
<proteinExistence type="predicted"/>
<dbReference type="RefSeq" id="WP_115252404.1">
    <property type="nucleotide sequence ID" value="NZ_MUXZ01000021.1"/>
</dbReference>
<sequence length="252" mass="29005">MSFFTSVTGITKDNQQDEQSPNSNNPVEEKQREDLQIEGQESNQENTPQEIASPFVMPEEARRVLVYLYKQIAILNSQTPHLFAALCRYEQPIRQHLAEVYLQLVLDEQFGVAFIKMTEADIDDETELPLSLMSKRQLSLYDSLILLVLRKHYREREDSGEKKIIIDIERLEAYLSPFVPLTDHASKDRKKLLAKVKDLQKRKLLASVAGSEDRFEITPLLRYVVSAEMLDTMLQAYLELAQNGETLQSEGE</sequence>
<gene>
    <name evidence="2" type="ORF">NCTC1659_00964</name>
</gene>
<accession>A0A1V4B0B6</accession>
<protein>
    <recommendedName>
        <fullName evidence="4">DUF4194 domain-containing protein</fullName>
    </recommendedName>
</protein>
<evidence type="ECO:0000313" key="3">
    <source>
        <dbReference type="Proteomes" id="UP000254329"/>
    </source>
</evidence>
<feature type="region of interest" description="Disordered" evidence="1">
    <location>
        <begin position="1"/>
        <end position="54"/>
    </location>
</feature>
<feature type="compositionally biased region" description="Polar residues" evidence="1">
    <location>
        <begin position="1"/>
        <end position="26"/>
    </location>
</feature>
<dbReference type="Pfam" id="PF13835">
    <property type="entry name" value="DUF4194"/>
    <property type="match status" value="1"/>
</dbReference>
<dbReference type="Proteomes" id="UP000254329">
    <property type="component" value="Unassembled WGS sequence"/>
</dbReference>